<evidence type="ECO:0000313" key="1">
    <source>
        <dbReference type="EMBL" id="GAA4465904.1"/>
    </source>
</evidence>
<dbReference type="Proteomes" id="UP001500067">
    <property type="component" value="Unassembled WGS sequence"/>
</dbReference>
<organism evidence="1 2">
    <name type="scientific">Nemorincola caseinilytica</name>
    <dbReference type="NCBI Taxonomy" id="2054315"/>
    <lineage>
        <taxon>Bacteria</taxon>
        <taxon>Pseudomonadati</taxon>
        <taxon>Bacteroidota</taxon>
        <taxon>Chitinophagia</taxon>
        <taxon>Chitinophagales</taxon>
        <taxon>Chitinophagaceae</taxon>
        <taxon>Nemorincola</taxon>
    </lineage>
</organism>
<reference evidence="2" key="1">
    <citation type="journal article" date="2019" name="Int. J. Syst. Evol. Microbiol.">
        <title>The Global Catalogue of Microorganisms (GCM) 10K type strain sequencing project: providing services to taxonomists for standard genome sequencing and annotation.</title>
        <authorList>
            <consortium name="The Broad Institute Genomics Platform"/>
            <consortium name="The Broad Institute Genome Sequencing Center for Infectious Disease"/>
            <person name="Wu L."/>
            <person name="Ma J."/>
        </authorList>
    </citation>
    <scope>NUCLEOTIDE SEQUENCE [LARGE SCALE GENOMIC DNA]</scope>
    <source>
        <strain evidence="2">JCM 32105</strain>
    </source>
</reference>
<dbReference type="RefSeq" id="WP_345082141.1">
    <property type="nucleotide sequence ID" value="NZ_BAABFA010000011.1"/>
</dbReference>
<evidence type="ECO:0000313" key="2">
    <source>
        <dbReference type="Proteomes" id="UP001500067"/>
    </source>
</evidence>
<comment type="caution">
    <text evidence="1">The sequence shown here is derived from an EMBL/GenBank/DDBJ whole genome shotgun (WGS) entry which is preliminary data.</text>
</comment>
<protein>
    <recommendedName>
        <fullName evidence="3">Lipoprotein</fullName>
    </recommendedName>
</protein>
<evidence type="ECO:0008006" key="3">
    <source>
        <dbReference type="Google" id="ProtNLM"/>
    </source>
</evidence>
<sequence>MRYFMFIILASLLMTSCYKNECHLCITQITRNGITQPQQVEKTYCGLTKKEIRAKKTSYERRYYDSTEGRNVYELTKTDCDIQ</sequence>
<gene>
    <name evidence="1" type="ORF">GCM10023093_18910</name>
</gene>
<name>A0ABP8NI97_9BACT</name>
<accession>A0ABP8NI97</accession>
<keyword evidence="2" id="KW-1185">Reference proteome</keyword>
<proteinExistence type="predicted"/>
<dbReference type="EMBL" id="BAABFA010000011">
    <property type="protein sequence ID" value="GAA4465904.1"/>
    <property type="molecule type" value="Genomic_DNA"/>
</dbReference>
<dbReference type="PROSITE" id="PS51257">
    <property type="entry name" value="PROKAR_LIPOPROTEIN"/>
    <property type="match status" value="1"/>
</dbReference>